<dbReference type="PANTHER" id="PTHR23301:SF0">
    <property type="entry name" value="CHITIN-BINDING TYPE-2 DOMAIN-CONTAINING PROTEIN-RELATED"/>
    <property type="match status" value="1"/>
</dbReference>
<dbReference type="SMART" id="SM00494">
    <property type="entry name" value="ChtBD2"/>
    <property type="match status" value="2"/>
</dbReference>
<evidence type="ECO:0000256" key="5">
    <source>
        <dbReference type="ARBA" id="ARBA00023157"/>
    </source>
</evidence>
<feature type="domain" description="Chitin-binding type-2" evidence="7">
    <location>
        <begin position="60"/>
        <end position="113"/>
    </location>
</feature>
<feature type="non-terminal residue" evidence="8">
    <location>
        <position position="1"/>
    </location>
</feature>
<dbReference type="SUPFAM" id="SSF57625">
    <property type="entry name" value="Invertebrate chitin-binding proteins"/>
    <property type="match status" value="2"/>
</dbReference>
<sequence length="272" mass="28637">SCPPTLVYNAQKGRCDYIEACLVKVEAQPPPEAISSTVSQQPLVPPLVSDASAPVSQQKMFDCKGKTDGFYSSGCSPIFYFCNEGLATPMNCPPSLVFNAAKGHCDYVENCSVEVPASAKDTSTSFLPPPAPSPAASSASSQVNCAGKKDGYYSNGCTSEFVLCSKGTATTMKCPPTLVFDEKKGHCDYVENCAHIVPPILAPVPVPPSPPSAASVVKETVQHVHPTTTFSVNCAGKKDGYYSNGCSAEFLFCSGGSATIMVILYFKLQGLQ</sequence>
<accession>A0A3P6RE22</accession>
<dbReference type="PANTHER" id="PTHR23301">
    <property type="entry name" value="CHITIN BINDING PERITROPHIN-A"/>
    <property type="match status" value="1"/>
</dbReference>
<keyword evidence="2" id="KW-0147">Chitin-binding</keyword>
<feature type="domain" description="Chitin-binding type-2" evidence="7">
    <location>
        <begin position="142"/>
        <end position="195"/>
    </location>
</feature>
<dbReference type="InterPro" id="IPR036508">
    <property type="entry name" value="Chitin-bd_dom_sf"/>
</dbReference>
<keyword evidence="9" id="KW-1185">Reference proteome</keyword>
<evidence type="ECO:0000256" key="2">
    <source>
        <dbReference type="ARBA" id="ARBA00022669"/>
    </source>
</evidence>
<keyword evidence="1" id="KW-0217">Developmental protein</keyword>
<dbReference type="InterPro" id="IPR002557">
    <property type="entry name" value="Chitin-bd_dom"/>
</dbReference>
<dbReference type="EMBL" id="UYRV01012232">
    <property type="protein sequence ID" value="VDK58759.1"/>
    <property type="molecule type" value="Genomic_DNA"/>
</dbReference>
<evidence type="ECO:0000313" key="9">
    <source>
        <dbReference type="Proteomes" id="UP000271889"/>
    </source>
</evidence>
<dbReference type="Pfam" id="PF01607">
    <property type="entry name" value="CBM_14"/>
    <property type="match status" value="2"/>
</dbReference>
<dbReference type="OrthoDB" id="5914859at2759"/>
<proteinExistence type="predicted"/>
<name>A0A3P6RE22_CYLGO</name>
<dbReference type="GO" id="GO:0005576">
    <property type="term" value="C:extracellular region"/>
    <property type="evidence" value="ECO:0007669"/>
    <property type="project" value="InterPro"/>
</dbReference>
<dbReference type="Proteomes" id="UP000271889">
    <property type="component" value="Unassembled WGS sequence"/>
</dbReference>
<evidence type="ECO:0000313" key="8">
    <source>
        <dbReference type="EMBL" id="VDK58759.1"/>
    </source>
</evidence>
<keyword evidence="5" id="KW-1015">Disulfide bond</keyword>
<evidence type="ECO:0000256" key="6">
    <source>
        <dbReference type="ARBA" id="ARBA00023180"/>
    </source>
</evidence>
<protein>
    <recommendedName>
        <fullName evidence="7">Chitin-binding type-2 domain-containing protein</fullName>
    </recommendedName>
</protein>
<evidence type="ECO:0000259" key="7">
    <source>
        <dbReference type="PROSITE" id="PS50940"/>
    </source>
</evidence>
<dbReference type="PROSITE" id="PS50940">
    <property type="entry name" value="CHIT_BIND_II"/>
    <property type="match status" value="2"/>
</dbReference>
<keyword evidence="3" id="KW-0732">Signal</keyword>
<dbReference type="InterPro" id="IPR051940">
    <property type="entry name" value="Chitin_bind-dev_reg"/>
</dbReference>
<evidence type="ECO:0000256" key="1">
    <source>
        <dbReference type="ARBA" id="ARBA00022473"/>
    </source>
</evidence>
<evidence type="ECO:0000256" key="4">
    <source>
        <dbReference type="ARBA" id="ARBA00022737"/>
    </source>
</evidence>
<keyword evidence="6" id="KW-0325">Glycoprotein</keyword>
<dbReference type="Gene3D" id="2.170.140.10">
    <property type="entry name" value="Chitin binding domain"/>
    <property type="match status" value="2"/>
</dbReference>
<reference evidence="8 9" key="1">
    <citation type="submission" date="2018-11" db="EMBL/GenBank/DDBJ databases">
        <authorList>
            <consortium name="Pathogen Informatics"/>
        </authorList>
    </citation>
    <scope>NUCLEOTIDE SEQUENCE [LARGE SCALE GENOMIC DNA]</scope>
</reference>
<keyword evidence="4" id="KW-0677">Repeat</keyword>
<dbReference type="AlphaFoldDB" id="A0A3P6RE22"/>
<evidence type="ECO:0000256" key="3">
    <source>
        <dbReference type="ARBA" id="ARBA00022729"/>
    </source>
</evidence>
<dbReference type="GO" id="GO:0008061">
    <property type="term" value="F:chitin binding"/>
    <property type="evidence" value="ECO:0007669"/>
    <property type="project" value="UniProtKB-KW"/>
</dbReference>
<organism evidence="8 9">
    <name type="scientific">Cylicostephanus goldi</name>
    <name type="common">Nematode worm</name>
    <dbReference type="NCBI Taxonomy" id="71465"/>
    <lineage>
        <taxon>Eukaryota</taxon>
        <taxon>Metazoa</taxon>
        <taxon>Ecdysozoa</taxon>
        <taxon>Nematoda</taxon>
        <taxon>Chromadorea</taxon>
        <taxon>Rhabditida</taxon>
        <taxon>Rhabditina</taxon>
        <taxon>Rhabditomorpha</taxon>
        <taxon>Strongyloidea</taxon>
        <taxon>Strongylidae</taxon>
        <taxon>Cylicostephanus</taxon>
    </lineage>
</organism>
<gene>
    <name evidence="8" type="ORF">CGOC_LOCUS4424</name>
</gene>